<evidence type="ECO:0000259" key="1">
    <source>
        <dbReference type="PROSITE" id="PS50112"/>
    </source>
</evidence>
<dbReference type="NCBIfam" id="TIGR00229">
    <property type="entry name" value="sensory_box"/>
    <property type="match status" value="1"/>
</dbReference>
<accession>A0ABT4YS01</accession>
<dbReference type="SMART" id="SM00091">
    <property type="entry name" value="PAS"/>
    <property type="match status" value="1"/>
</dbReference>
<evidence type="ECO:0000313" key="3">
    <source>
        <dbReference type="Proteomes" id="UP001210678"/>
    </source>
</evidence>
<feature type="domain" description="PAS" evidence="1">
    <location>
        <begin position="12"/>
        <end position="57"/>
    </location>
</feature>
<dbReference type="PROSITE" id="PS50112">
    <property type="entry name" value="PAS"/>
    <property type="match status" value="1"/>
</dbReference>
<gene>
    <name evidence="2" type="ORF">PGX00_10130</name>
</gene>
<dbReference type="InterPro" id="IPR000014">
    <property type="entry name" value="PAS"/>
</dbReference>
<proteinExistence type="predicted"/>
<dbReference type="SUPFAM" id="SSF55785">
    <property type="entry name" value="PYP-like sensor domain (PAS domain)"/>
    <property type="match status" value="1"/>
</dbReference>
<dbReference type="EMBL" id="JAQLOI010000001">
    <property type="protein sequence ID" value="MDB1123981.1"/>
    <property type="molecule type" value="Genomic_DNA"/>
</dbReference>
<reference evidence="2 3" key="1">
    <citation type="submission" date="2023-01" db="EMBL/GenBank/DDBJ databases">
        <title>Vibrio sp. KJ40-1 sp.nov, isolated from marine algae.</title>
        <authorList>
            <person name="Butt M."/>
            <person name="Kim J.M.J."/>
            <person name="Jeon C.O.C."/>
        </authorList>
    </citation>
    <scope>NUCLEOTIDE SEQUENCE [LARGE SCALE GENOMIC DNA]</scope>
    <source>
        <strain evidence="2 3">KJ40-1</strain>
    </source>
</reference>
<dbReference type="Gene3D" id="3.30.450.20">
    <property type="entry name" value="PAS domain"/>
    <property type="match status" value="1"/>
</dbReference>
<name>A0ABT4YS01_9VIBR</name>
<comment type="caution">
    <text evidence="2">The sequence shown here is derived from an EMBL/GenBank/DDBJ whole genome shotgun (WGS) entry which is preliminary data.</text>
</comment>
<evidence type="ECO:0000313" key="2">
    <source>
        <dbReference type="EMBL" id="MDB1123981.1"/>
    </source>
</evidence>
<sequence>MPLFLPPTQEHLSSFYYQLFENDHHGMVVTDAETRILGCNSLFEKFTGYHIDEIIGKKTSIFNADKHGKIFFEGMWKKSMLEGFGQDLF</sequence>
<keyword evidence="3" id="KW-1185">Reference proteome</keyword>
<dbReference type="Pfam" id="PF00989">
    <property type="entry name" value="PAS"/>
    <property type="match status" value="1"/>
</dbReference>
<dbReference type="InterPro" id="IPR013767">
    <property type="entry name" value="PAS_fold"/>
</dbReference>
<dbReference type="RefSeq" id="WP_272135819.1">
    <property type="nucleotide sequence ID" value="NZ_JAQLOI010000001.1"/>
</dbReference>
<dbReference type="Proteomes" id="UP001210678">
    <property type="component" value="Unassembled WGS sequence"/>
</dbReference>
<organism evidence="2 3">
    <name type="scientific">Vibrio algarum</name>
    <dbReference type="NCBI Taxonomy" id="3020714"/>
    <lineage>
        <taxon>Bacteria</taxon>
        <taxon>Pseudomonadati</taxon>
        <taxon>Pseudomonadota</taxon>
        <taxon>Gammaproteobacteria</taxon>
        <taxon>Vibrionales</taxon>
        <taxon>Vibrionaceae</taxon>
        <taxon>Vibrio</taxon>
    </lineage>
</organism>
<protein>
    <submittedName>
        <fullName evidence="2">PAS domain S-box protein</fullName>
    </submittedName>
</protein>
<dbReference type="CDD" id="cd00130">
    <property type="entry name" value="PAS"/>
    <property type="match status" value="1"/>
</dbReference>
<dbReference type="InterPro" id="IPR035965">
    <property type="entry name" value="PAS-like_dom_sf"/>
</dbReference>